<dbReference type="Proteomes" id="UP000663832">
    <property type="component" value="Unassembled WGS sequence"/>
</dbReference>
<dbReference type="Gene3D" id="2.30.30.100">
    <property type="match status" value="1"/>
</dbReference>
<dbReference type="AlphaFoldDB" id="A0A814SRM3"/>
<protein>
    <recommendedName>
        <fullName evidence="4">VCBS repeat-containing protein</fullName>
    </recommendedName>
</protein>
<evidence type="ECO:0008006" key="4">
    <source>
        <dbReference type="Google" id="ProtNLM"/>
    </source>
</evidence>
<accession>A0A814SRM3</accession>
<gene>
    <name evidence="2" type="ORF">QVE165_LOCUS23010</name>
</gene>
<evidence type="ECO:0000313" key="2">
    <source>
        <dbReference type="EMBL" id="CAF1150895.1"/>
    </source>
</evidence>
<dbReference type="InterPro" id="IPR013517">
    <property type="entry name" value="FG-GAP"/>
</dbReference>
<keyword evidence="1" id="KW-0732">Signal</keyword>
<reference evidence="2" key="1">
    <citation type="submission" date="2021-02" db="EMBL/GenBank/DDBJ databases">
        <authorList>
            <person name="Nowell W R."/>
        </authorList>
    </citation>
    <scope>NUCLEOTIDE SEQUENCE</scope>
</reference>
<dbReference type="Gene3D" id="2.130.10.130">
    <property type="entry name" value="Integrin alpha, N-terminal"/>
    <property type="match status" value="1"/>
</dbReference>
<evidence type="ECO:0000256" key="1">
    <source>
        <dbReference type="ARBA" id="ARBA00022729"/>
    </source>
</evidence>
<proteinExistence type="predicted"/>
<evidence type="ECO:0000313" key="3">
    <source>
        <dbReference type="Proteomes" id="UP000663832"/>
    </source>
</evidence>
<dbReference type="Pfam" id="PF13517">
    <property type="entry name" value="FG-GAP_3"/>
    <property type="match status" value="2"/>
</dbReference>
<comment type="caution">
    <text evidence="2">The sequence shown here is derived from an EMBL/GenBank/DDBJ whole genome shotgun (WGS) entry which is preliminary data.</text>
</comment>
<dbReference type="EMBL" id="CAJNOM010000154">
    <property type="protein sequence ID" value="CAF1150895.1"/>
    <property type="molecule type" value="Genomic_DNA"/>
</dbReference>
<dbReference type="SUPFAM" id="SSF69318">
    <property type="entry name" value="Integrin alpha N-terminal domain"/>
    <property type="match status" value="1"/>
</dbReference>
<keyword evidence="3" id="KW-1185">Reference proteome</keyword>
<dbReference type="InterPro" id="IPR028994">
    <property type="entry name" value="Integrin_alpha_N"/>
</dbReference>
<dbReference type="OrthoDB" id="10250728at2759"/>
<dbReference type="PANTHER" id="PTHR46580">
    <property type="entry name" value="SENSOR KINASE-RELATED"/>
    <property type="match status" value="1"/>
</dbReference>
<name>A0A814SRM3_9BILA</name>
<sequence length="171" mass="18117">MDIAVANSGTNNIGIFLGFGNNSFLNQTTFATGSGPWSLAVADLNNDNRLDIIVSNINDSNISVFLGSGNGSFSNQTVYSTGISAEPYSVAYGDFNNDALLDIIVANYRASNVVILFGAGGGRFTDSKVYLVSYGSFPFSVVVGDFNNDTKLDFAVANYGTDNLKILLQTC</sequence>
<organism evidence="2 3">
    <name type="scientific">Adineta steineri</name>
    <dbReference type="NCBI Taxonomy" id="433720"/>
    <lineage>
        <taxon>Eukaryota</taxon>
        <taxon>Metazoa</taxon>
        <taxon>Spiralia</taxon>
        <taxon>Gnathifera</taxon>
        <taxon>Rotifera</taxon>
        <taxon>Eurotatoria</taxon>
        <taxon>Bdelloidea</taxon>
        <taxon>Adinetida</taxon>
        <taxon>Adinetidae</taxon>
        <taxon>Adineta</taxon>
    </lineage>
</organism>